<organism evidence="1 2">
    <name type="scientific">Microcoleus anatoxicus PTRS2</name>
    <dbReference type="NCBI Taxonomy" id="2705321"/>
    <lineage>
        <taxon>Bacteria</taxon>
        <taxon>Bacillati</taxon>
        <taxon>Cyanobacteriota</taxon>
        <taxon>Cyanophyceae</taxon>
        <taxon>Oscillatoriophycideae</taxon>
        <taxon>Oscillatoriales</taxon>
        <taxon>Microcoleaceae</taxon>
        <taxon>Microcoleus</taxon>
        <taxon>Microcoleus anatoxicus</taxon>
    </lineage>
</organism>
<reference evidence="1 2" key="1">
    <citation type="journal article" date="2020" name="Harmful Algae">
        <title>Molecular and morphological characterization of a novel dihydroanatoxin-a producing Microcoleus species (cyanobacteria) from the Russian River, California, USA.</title>
        <authorList>
            <person name="Conklin K.Y."/>
            <person name="Stancheva R."/>
            <person name="Otten T.G."/>
            <person name="Fadness R."/>
            <person name="Boyer G.L."/>
            <person name="Read B."/>
            <person name="Zhang X."/>
            <person name="Sheath R.G."/>
        </authorList>
    </citation>
    <scope>NUCLEOTIDE SEQUENCE [LARGE SCALE GENOMIC DNA]</scope>
    <source>
        <strain evidence="1 2">PTRS2</strain>
    </source>
</reference>
<proteinExistence type="predicted"/>
<dbReference type="RefSeq" id="WP_340541277.1">
    <property type="nucleotide sequence ID" value="NZ_JBBLXS010000041.1"/>
</dbReference>
<gene>
    <name evidence="1" type="ORF">WMG39_05295</name>
</gene>
<evidence type="ECO:0000313" key="2">
    <source>
        <dbReference type="Proteomes" id="UP001384579"/>
    </source>
</evidence>
<comment type="caution">
    <text evidence="1">The sequence shown here is derived from an EMBL/GenBank/DDBJ whole genome shotgun (WGS) entry which is preliminary data.</text>
</comment>
<evidence type="ECO:0000313" key="1">
    <source>
        <dbReference type="EMBL" id="MEK0184264.1"/>
    </source>
</evidence>
<accession>A0ABU8YIR3</accession>
<name>A0ABU8YIR3_9CYAN</name>
<sequence>MPIGQKVQITQDIMIVKDLDRPREVFSKKFVAMRRSYSALESIASDNIHHSL</sequence>
<keyword evidence="2" id="KW-1185">Reference proteome</keyword>
<dbReference type="EMBL" id="JBBLXS010000041">
    <property type="protein sequence ID" value="MEK0184264.1"/>
    <property type="molecule type" value="Genomic_DNA"/>
</dbReference>
<protein>
    <submittedName>
        <fullName evidence="1">Uncharacterized protein</fullName>
    </submittedName>
</protein>
<dbReference type="Proteomes" id="UP001384579">
    <property type="component" value="Unassembled WGS sequence"/>
</dbReference>